<evidence type="ECO:0000313" key="2">
    <source>
        <dbReference type="EMBL" id="GIN98464.1"/>
    </source>
</evidence>
<evidence type="ECO:0000256" key="1">
    <source>
        <dbReference type="SAM" id="Phobius"/>
    </source>
</evidence>
<evidence type="ECO:0000313" key="3">
    <source>
        <dbReference type="EMBL" id="RST59580.1"/>
    </source>
</evidence>
<organism evidence="3 4">
    <name type="scientific">Siminovitchia terrae</name>
    <name type="common">Bacillus terrae</name>
    <dbReference type="NCBI Taxonomy" id="1914933"/>
    <lineage>
        <taxon>Bacteria</taxon>
        <taxon>Bacillati</taxon>
        <taxon>Bacillota</taxon>
        <taxon>Bacilli</taxon>
        <taxon>Bacillales</taxon>
        <taxon>Bacillaceae</taxon>
        <taxon>Siminovitchia</taxon>
    </lineage>
</organism>
<dbReference type="EMBL" id="QYTW02000009">
    <property type="protein sequence ID" value="RST59580.1"/>
    <property type="molecule type" value="Genomic_DNA"/>
</dbReference>
<dbReference type="Pfam" id="PF11667">
    <property type="entry name" value="DUF3267"/>
    <property type="match status" value="1"/>
</dbReference>
<keyword evidence="1" id="KW-1133">Transmembrane helix</keyword>
<sequence length="181" mass="21638">MHCWKAYNVHHKYHFFRRFFISALISVLVFIVSYVTMQTVAAREFNDEFFLIFLCSFILLYPIHKLFHIVPIMSYYKHMRWEIERYFRIIPVIDLKVEYPIPKAKFGLALILPFIVLNVLLIAAIFFFPQFGHYITILLAYHNGISAFDLLYFKTLFFTPKNALVEENDEGYEILVEDDSE</sequence>
<feature type="transmembrane region" description="Helical" evidence="1">
    <location>
        <begin position="106"/>
        <end position="128"/>
    </location>
</feature>
<dbReference type="AlphaFoldDB" id="A0A429X8C2"/>
<keyword evidence="1" id="KW-0812">Transmembrane</keyword>
<name>A0A429X8C2_SIMTE</name>
<dbReference type="InterPro" id="IPR021683">
    <property type="entry name" value="DUF3267"/>
</dbReference>
<keyword evidence="1" id="KW-0472">Membrane</keyword>
<proteinExistence type="predicted"/>
<feature type="transmembrane region" description="Helical" evidence="1">
    <location>
        <begin position="49"/>
        <end position="70"/>
    </location>
</feature>
<evidence type="ECO:0000313" key="5">
    <source>
        <dbReference type="Proteomes" id="UP000680670"/>
    </source>
</evidence>
<reference evidence="3 4" key="1">
    <citation type="submission" date="2018-12" db="EMBL/GenBank/DDBJ databases">
        <authorList>
            <person name="Sun L."/>
            <person name="Chen Z."/>
        </authorList>
    </citation>
    <scope>NUCLEOTIDE SEQUENCE [LARGE SCALE GENOMIC DNA]</scope>
    <source>
        <strain evidence="3 4">LMG 29736</strain>
    </source>
</reference>
<accession>A0A429X8C2</accession>
<gene>
    <name evidence="3" type="ORF">D5F11_010755</name>
    <name evidence="2" type="ORF">J6TS1_43340</name>
</gene>
<comment type="caution">
    <text evidence="3">The sequence shown here is derived from an EMBL/GenBank/DDBJ whole genome shotgun (WGS) entry which is preliminary data.</text>
</comment>
<reference evidence="2 5" key="2">
    <citation type="submission" date="2021-03" db="EMBL/GenBank/DDBJ databases">
        <title>Antimicrobial resistance genes in bacteria isolated from Japanese honey, and their potential for conferring macrolide and lincosamide resistance in the American foulbrood pathogen Paenibacillus larvae.</title>
        <authorList>
            <person name="Okamoto M."/>
            <person name="Kumagai M."/>
            <person name="Kanamori H."/>
            <person name="Takamatsu D."/>
        </authorList>
    </citation>
    <scope>NUCLEOTIDE SEQUENCE [LARGE SCALE GENOMIC DNA]</scope>
    <source>
        <strain evidence="2 5">J6TS1</strain>
    </source>
</reference>
<dbReference type="Proteomes" id="UP000287296">
    <property type="component" value="Unassembled WGS sequence"/>
</dbReference>
<dbReference type="Proteomes" id="UP000680670">
    <property type="component" value="Unassembled WGS sequence"/>
</dbReference>
<feature type="transmembrane region" description="Helical" evidence="1">
    <location>
        <begin position="19"/>
        <end position="37"/>
    </location>
</feature>
<dbReference type="OrthoDB" id="2360495at2"/>
<keyword evidence="5" id="KW-1185">Reference proteome</keyword>
<evidence type="ECO:0000313" key="4">
    <source>
        <dbReference type="Proteomes" id="UP000287296"/>
    </source>
</evidence>
<dbReference type="EMBL" id="BORJ01000014">
    <property type="protein sequence ID" value="GIN98464.1"/>
    <property type="molecule type" value="Genomic_DNA"/>
</dbReference>
<protein>
    <submittedName>
        <fullName evidence="3">DUF3267 domain-containing protein</fullName>
    </submittedName>
</protein>
<dbReference type="RefSeq" id="WP_120116327.1">
    <property type="nucleotide sequence ID" value="NZ_BORI01000020.1"/>
</dbReference>